<feature type="region of interest" description="Disordered" evidence="1">
    <location>
        <begin position="1"/>
        <end position="35"/>
    </location>
</feature>
<feature type="compositionally biased region" description="Polar residues" evidence="1">
    <location>
        <begin position="1"/>
        <end position="30"/>
    </location>
</feature>
<dbReference type="EMBL" id="UZAH01033146">
    <property type="protein sequence ID" value="VDP26661.1"/>
    <property type="molecule type" value="Genomic_DNA"/>
</dbReference>
<dbReference type="OrthoDB" id="5870018at2759"/>
<dbReference type="Proteomes" id="UP000050761">
    <property type="component" value="Unassembled WGS sequence"/>
</dbReference>
<sequence length="94" mass="9986">MAPKSQTTGVKRITRSASLSQTNQAESTSLEGEDQFAGKSAAELIRMAIEVNTDPAVGHLLAAVARRIPVDFSEALESEKRSRSIVISGLEDTG</sequence>
<reference evidence="2 3" key="1">
    <citation type="submission" date="2018-11" db="EMBL/GenBank/DDBJ databases">
        <authorList>
            <consortium name="Pathogen Informatics"/>
        </authorList>
    </citation>
    <scope>NUCLEOTIDE SEQUENCE [LARGE SCALE GENOMIC DNA]</scope>
</reference>
<protein>
    <submittedName>
        <fullName evidence="4">Plasmid stabilization protein</fullName>
    </submittedName>
</protein>
<dbReference type="WBParaSite" id="HPBE_0002158601-mRNA-1">
    <property type="protein sequence ID" value="HPBE_0002158601-mRNA-1"/>
    <property type="gene ID" value="HPBE_0002158601"/>
</dbReference>
<organism evidence="3 4">
    <name type="scientific">Heligmosomoides polygyrus</name>
    <name type="common">Parasitic roundworm</name>
    <dbReference type="NCBI Taxonomy" id="6339"/>
    <lineage>
        <taxon>Eukaryota</taxon>
        <taxon>Metazoa</taxon>
        <taxon>Ecdysozoa</taxon>
        <taxon>Nematoda</taxon>
        <taxon>Chromadorea</taxon>
        <taxon>Rhabditida</taxon>
        <taxon>Rhabditina</taxon>
        <taxon>Rhabditomorpha</taxon>
        <taxon>Strongyloidea</taxon>
        <taxon>Heligmosomidae</taxon>
        <taxon>Heligmosomoides</taxon>
    </lineage>
</organism>
<keyword evidence="3" id="KW-1185">Reference proteome</keyword>
<evidence type="ECO:0000256" key="1">
    <source>
        <dbReference type="SAM" id="MobiDB-lite"/>
    </source>
</evidence>
<dbReference type="AlphaFoldDB" id="A0A183GGI8"/>
<reference evidence="4" key="2">
    <citation type="submission" date="2019-09" db="UniProtKB">
        <authorList>
            <consortium name="WormBaseParasite"/>
        </authorList>
    </citation>
    <scope>IDENTIFICATION</scope>
</reference>
<accession>A0A3P8C0N9</accession>
<gene>
    <name evidence="2" type="ORF">HPBE_LOCUS21585</name>
</gene>
<accession>A0A183GGI8</accession>
<proteinExistence type="predicted"/>
<evidence type="ECO:0000313" key="3">
    <source>
        <dbReference type="Proteomes" id="UP000050761"/>
    </source>
</evidence>
<evidence type="ECO:0000313" key="2">
    <source>
        <dbReference type="EMBL" id="VDP26661.1"/>
    </source>
</evidence>
<evidence type="ECO:0000313" key="4">
    <source>
        <dbReference type="WBParaSite" id="HPBE_0002158601-mRNA-1"/>
    </source>
</evidence>
<name>A0A183GGI8_HELPZ</name>